<dbReference type="RefSeq" id="WP_332919781.1">
    <property type="nucleotide sequence ID" value="NZ_AP025292.1"/>
</dbReference>
<dbReference type="PANTHER" id="PTHR37306">
    <property type="entry name" value="COLICIN V PRODUCTION PROTEIN"/>
    <property type="match status" value="1"/>
</dbReference>
<feature type="transmembrane region" description="Helical" evidence="5">
    <location>
        <begin position="24"/>
        <end position="42"/>
    </location>
</feature>
<reference evidence="6 7" key="1">
    <citation type="submission" date="2021-12" db="EMBL/GenBank/DDBJ databases">
        <title>Genome sequencing of bacteria with rrn-lacking chromosome and rrn-plasmid.</title>
        <authorList>
            <person name="Anda M."/>
            <person name="Iwasaki W."/>
        </authorList>
    </citation>
    <scope>NUCLEOTIDE SEQUENCE [LARGE SCALE GENOMIC DNA]</scope>
    <source>
        <strain evidence="6 7">NBRC 101262</strain>
    </source>
</reference>
<evidence type="ECO:0000256" key="2">
    <source>
        <dbReference type="ARBA" id="ARBA00022692"/>
    </source>
</evidence>
<evidence type="ECO:0000313" key="6">
    <source>
        <dbReference type="EMBL" id="BDC98015.1"/>
    </source>
</evidence>
<evidence type="ECO:0000256" key="3">
    <source>
        <dbReference type="ARBA" id="ARBA00022989"/>
    </source>
</evidence>
<accession>A0ABM7VAS3</accession>
<dbReference type="InterPro" id="IPR003825">
    <property type="entry name" value="Colicin-V_CvpA"/>
</dbReference>
<keyword evidence="2 5" id="KW-0812">Transmembrane</keyword>
<dbReference type="PANTHER" id="PTHR37306:SF1">
    <property type="entry name" value="COLICIN V PRODUCTION PROTEIN"/>
    <property type="match status" value="1"/>
</dbReference>
<evidence type="ECO:0008006" key="8">
    <source>
        <dbReference type="Google" id="ProtNLM"/>
    </source>
</evidence>
<comment type="subcellular location">
    <subcellularLocation>
        <location evidence="1">Membrane</location>
        <topology evidence="1">Multi-pass membrane protein</topology>
    </subcellularLocation>
</comment>
<keyword evidence="7" id="KW-1185">Reference proteome</keyword>
<dbReference type="Pfam" id="PF02674">
    <property type="entry name" value="Colicin_V"/>
    <property type="match status" value="1"/>
</dbReference>
<dbReference type="Proteomes" id="UP001354989">
    <property type="component" value="Chromosome"/>
</dbReference>
<protein>
    <recommendedName>
        <fullName evidence="8">CvpA family protein</fullName>
    </recommendedName>
</protein>
<sequence length="168" mass="18344">MAIFDICVILLIGYGAYNGFKKGLIVSIVTTFSLFIALWGAVKFQEPATKILSPLINTDPHLTPYLVFILLFIAFVVGVHLIGTLLKKFVNMTLLGSLDTFAGGILGVLKNAAFVTVLVFGMTKIAPEMAERLSKDSVSFPYFEKAVKEVAKVVPAIDFKVPDIKKMV</sequence>
<evidence type="ECO:0000256" key="5">
    <source>
        <dbReference type="SAM" id="Phobius"/>
    </source>
</evidence>
<evidence type="ECO:0000256" key="1">
    <source>
        <dbReference type="ARBA" id="ARBA00004141"/>
    </source>
</evidence>
<proteinExistence type="predicted"/>
<name>A0ABM7VAS3_9BACT</name>
<evidence type="ECO:0000313" key="7">
    <source>
        <dbReference type="Proteomes" id="UP001354989"/>
    </source>
</evidence>
<feature type="transmembrane region" description="Helical" evidence="5">
    <location>
        <begin position="62"/>
        <end position="82"/>
    </location>
</feature>
<gene>
    <name evidence="6" type="ORF">PEPS_02960</name>
</gene>
<keyword evidence="3 5" id="KW-1133">Transmembrane helix</keyword>
<dbReference type="EMBL" id="AP025292">
    <property type="protein sequence ID" value="BDC98015.1"/>
    <property type="molecule type" value="Genomic_DNA"/>
</dbReference>
<feature type="transmembrane region" description="Helical" evidence="5">
    <location>
        <begin position="102"/>
        <end position="122"/>
    </location>
</feature>
<organism evidence="6 7">
    <name type="scientific">Persicobacter psychrovividus</name>
    <dbReference type="NCBI Taxonomy" id="387638"/>
    <lineage>
        <taxon>Bacteria</taxon>
        <taxon>Pseudomonadati</taxon>
        <taxon>Bacteroidota</taxon>
        <taxon>Cytophagia</taxon>
        <taxon>Cytophagales</taxon>
        <taxon>Persicobacteraceae</taxon>
        <taxon>Persicobacter</taxon>
    </lineage>
</organism>
<keyword evidence="4 5" id="KW-0472">Membrane</keyword>
<evidence type="ECO:0000256" key="4">
    <source>
        <dbReference type="ARBA" id="ARBA00023136"/>
    </source>
</evidence>